<dbReference type="AlphaFoldDB" id="A0A371I2D8"/>
<accession>A0A371I2D8</accession>
<dbReference type="EMBL" id="QJKJ01001102">
    <property type="protein sequence ID" value="RDY09196.1"/>
    <property type="molecule type" value="Genomic_DNA"/>
</dbReference>
<sequence length="214" mass="20372">MSVGMQWPIMNANGTSRYWHVVELDYYCGGRRDRESPIHGAVSVSVSVSEIFVMERKLISVVVLGLCLVLGMSKYVDGRNLEKKSKEEVKKPESCLDGGSIGGVGGVGGIGGVGGGSGGGYGGGDGLGGGYGGGSGLGGGYGGGSGLGGGYGGGGGSGIVGGIGGGIYKGIGGGIGGGIYKGIGIGGVGGGVGAIGGVGGVIGGFKHVDQANKP</sequence>
<evidence type="ECO:0000313" key="1">
    <source>
        <dbReference type="EMBL" id="RDY09196.1"/>
    </source>
</evidence>
<name>A0A371I2D8_MUCPR</name>
<dbReference type="Proteomes" id="UP000257109">
    <property type="component" value="Unassembled WGS sequence"/>
</dbReference>
<reference evidence="1" key="1">
    <citation type="submission" date="2018-05" db="EMBL/GenBank/DDBJ databases">
        <title>Draft genome of Mucuna pruriens seed.</title>
        <authorList>
            <person name="Nnadi N.E."/>
            <person name="Vos R."/>
            <person name="Hasami M.H."/>
            <person name="Devisetty U.K."/>
            <person name="Aguiy J.C."/>
        </authorList>
    </citation>
    <scope>NUCLEOTIDE SEQUENCE [LARGE SCALE GENOMIC DNA]</scope>
    <source>
        <strain evidence="1">JCA_2017</strain>
    </source>
</reference>
<feature type="non-terminal residue" evidence="1">
    <location>
        <position position="1"/>
    </location>
</feature>
<evidence type="ECO:0000313" key="2">
    <source>
        <dbReference type="Proteomes" id="UP000257109"/>
    </source>
</evidence>
<organism evidence="1 2">
    <name type="scientific">Mucuna pruriens</name>
    <name type="common">Velvet bean</name>
    <name type="synonym">Dolichos pruriens</name>
    <dbReference type="NCBI Taxonomy" id="157652"/>
    <lineage>
        <taxon>Eukaryota</taxon>
        <taxon>Viridiplantae</taxon>
        <taxon>Streptophyta</taxon>
        <taxon>Embryophyta</taxon>
        <taxon>Tracheophyta</taxon>
        <taxon>Spermatophyta</taxon>
        <taxon>Magnoliopsida</taxon>
        <taxon>eudicotyledons</taxon>
        <taxon>Gunneridae</taxon>
        <taxon>Pentapetalae</taxon>
        <taxon>rosids</taxon>
        <taxon>fabids</taxon>
        <taxon>Fabales</taxon>
        <taxon>Fabaceae</taxon>
        <taxon>Papilionoideae</taxon>
        <taxon>50 kb inversion clade</taxon>
        <taxon>NPAAA clade</taxon>
        <taxon>indigoferoid/millettioid clade</taxon>
        <taxon>Phaseoleae</taxon>
        <taxon>Mucuna</taxon>
    </lineage>
</organism>
<keyword evidence="2" id="KW-1185">Reference proteome</keyword>
<proteinExistence type="predicted"/>
<gene>
    <name evidence="1" type="ORF">CR513_06473</name>
</gene>
<comment type="caution">
    <text evidence="1">The sequence shown here is derived from an EMBL/GenBank/DDBJ whole genome shotgun (WGS) entry which is preliminary data.</text>
</comment>
<protein>
    <submittedName>
        <fullName evidence="1">Uncharacterized protein</fullName>
    </submittedName>
</protein>